<dbReference type="EMBL" id="JAACNO010000485">
    <property type="protein sequence ID" value="KAF4147276.1"/>
    <property type="molecule type" value="Genomic_DNA"/>
</dbReference>
<name>A0A8S9V420_PHYIN</name>
<gene>
    <name evidence="1" type="ORF">GN958_ATG03541</name>
    <name evidence="2" type="ORF">GN958_ATG03544</name>
</gene>
<dbReference type="AlphaFoldDB" id="A0A8S9V420"/>
<reference evidence="1" key="1">
    <citation type="submission" date="2020-03" db="EMBL/GenBank/DDBJ databases">
        <title>Hybrid Assembly of Korean Phytophthora infestans isolates.</title>
        <authorList>
            <person name="Prokchorchik M."/>
            <person name="Lee Y."/>
            <person name="Seo J."/>
            <person name="Cho J.-H."/>
            <person name="Park Y.-E."/>
            <person name="Jang D.-C."/>
            <person name="Im J.-S."/>
            <person name="Choi J.-G."/>
            <person name="Park H.-J."/>
            <person name="Lee G.-B."/>
            <person name="Lee Y.-G."/>
            <person name="Hong S.-Y."/>
            <person name="Cho K."/>
            <person name="Sohn K.H."/>
        </authorList>
    </citation>
    <scope>NUCLEOTIDE SEQUENCE</scope>
    <source>
        <strain evidence="1">KR_2_A2</strain>
    </source>
</reference>
<dbReference type="Proteomes" id="UP000704712">
    <property type="component" value="Unassembled WGS sequence"/>
</dbReference>
<evidence type="ECO:0000313" key="2">
    <source>
        <dbReference type="EMBL" id="KAF4147276.1"/>
    </source>
</evidence>
<organism evidence="1 3">
    <name type="scientific">Phytophthora infestans</name>
    <name type="common">Potato late blight agent</name>
    <name type="synonym">Botrytis infestans</name>
    <dbReference type="NCBI Taxonomy" id="4787"/>
    <lineage>
        <taxon>Eukaryota</taxon>
        <taxon>Sar</taxon>
        <taxon>Stramenopiles</taxon>
        <taxon>Oomycota</taxon>
        <taxon>Peronosporomycetes</taxon>
        <taxon>Peronosporales</taxon>
        <taxon>Peronosporaceae</taxon>
        <taxon>Phytophthora</taxon>
    </lineage>
</organism>
<proteinExistence type="predicted"/>
<dbReference type="EMBL" id="JAACNO010000485">
    <property type="protein sequence ID" value="KAF4147273.1"/>
    <property type="molecule type" value="Genomic_DNA"/>
</dbReference>
<protein>
    <submittedName>
        <fullName evidence="1">Uncharacterized protein</fullName>
    </submittedName>
</protein>
<accession>A0A8S9V420</accession>
<evidence type="ECO:0000313" key="3">
    <source>
        <dbReference type="Proteomes" id="UP000704712"/>
    </source>
</evidence>
<comment type="caution">
    <text evidence="1">The sequence shown here is derived from an EMBL/GenBank/DDBJ whole genome shotgun (WGS) entry which is preliminary data.</text>
</comment>
<feature type="non-terminal residue" evidence="1">
    <location>
        <position position="354"/>
    </location>
</feature>
<evidence type="ECO:0000313" key="1">
    <source>
        <dbReference type="EMBL" id="KAF4147273.1"/>
    </source>
</evidence>
<sequence length="354" mass="41004">FSSARNHFRSQELILPFNTKNGVVRGPITLDERSRRVPRVSRKAQWRTTPACGSTNRRLLGSHLLVDFIGRSLHCMRLLEDHRRPIESLYRDWKFNGVVVQAAQRGDLTNLHAPWDVVFRGERCCCEWTIAAELGHLSILQWLHVNRSEGCTAMTANDDELCRQFLRISIEHRASNATLGTGHPDFSERGIYLYETSPMMDEDLLLENFRNHVVGKFGFTSVSFHHRGTKLLNELVIKKDYPPNQFVRILRHCITGLLPDKAFLRSIRYAGNRSRQSESFEYITFVVGSRPLHCIFPDKVASANRGRRTARCLVRRQAAGRQASIREQMRVLRQRYRAEKERIRSSHRSANRNL</sequence>